<evidence type="ECO:0000313" key="7">
    <source>
        <dbReference type="Proteomes" id="UP000887565"/>
    </source>
</evidence>
<evidence type="ECO:0000256" key="1">
    <source>
        <dbReference type="ARBA" id="ARBA00004888"/>
    </source>
</evidence>
<dbReference type="EC" id="2.7.1.-" evidence="5"/>
<feature type="domain" description="Hexokinase C-terminal" evidence="6">
    <location>
        <begin position="28"/>
        <end position="54"/>
    </location>
</feature>
<dbReference type="InterPro" id="IPR022673">
    <property type="entry name" value="Hexokinase_C"/>
</dbReference>
<dbReference type="GO" id="GO:0005536">
    <property type="term" value="F:D-glucose binding"/>
    <property type="evidence" value="ECO:0007669"/>
    <property type="project" value="InterPro"/>
</dbReference>
<dbReference type="GO" id="GO:0008865">
    <property type="term" value="F:fructokinase activity"/>
    <property type="evidence" value="ECO:0007669"/>
    <property type="project" value="TreeGrafter"/>
</dbReference>
<sequence>MKIQVVALMNDSVGTQVATAYDYGYCDLAVIIATGTNASYMEKIENIKKLNDTNYHFDQVRLEK</sequence>
<keyword evidence="7" id="KW-1185">Reference proteome</keyword>
<evidence type="ECO:0000256" key="4">
    <source>
        <dbReference type="ARBA" id="ARBA00044613"/>
    </source>
</evidence>
<name>A0A915KB94_ROMCU</name>
<dbReference type="GO" id="GO:0005829">
    <property type="term" value="C:cytosol"/>
    <property type="evidence" value="ECO:0007669"/>
    <property type="project" value="TreeGrafter"/>
</dbReference>
<comment type="pathway">
    <text evidence="2">Carbohydrate metabolism; hexose metabolism.</text>
</comment>
<keyword evidence="5" id="KW-0418">Kinase</keyword>
<accession>A0A915KB94</accession>
<dbReference type="PANTHER" id="PTHR19443">
    <property type="entry name" value="HEXOKINASE"/>
    <property type="match status" value="1"/>
</dbReference>
<dbReference type="InterPro" id="IPR001312">
    <property type="entry name" value="Hexokinase"/>
</dbReference>
<dbReference type="PRINTS" id="PR00475">
    <property type="entry name" value="HEXOKINASE"/>
</dbReference>
<dbReference type="AlphaFoldDB" id="A0A915KB94"/>
<dbReference type="WBParaSite" id="nRc.2.0.1.t36048-RA">
    <property type="protein sequence ID" value="nRc.2.0.1.t36048-RA"/>
    <property type="gene ID" value="nRc.2.0.1.g36048"/>
</dbReference>
<protein>
    <recommendedName>
        <fullName evidence="5">Phosphotransferase</fullName>
        <ecNumber evidence="5">2.7.1.-</ecNumber>
    </recommendedName>
</protein>
<dbReference type="GO" id="GO:0005524">
    <property type="term" value="F:ATP binding"/>
    <property type="evidence" value="ECO:0007669"/>
    <property type="project" value="UniProtKB-UniRule"/>
</dbReference>
<dbReference type="Proteomes" id="UP000887565">
    <property type="component" value="Unplaced"/>
</dbReference>
<reference evidence="8" key="1">
    <citation type="submission" date="2022-11" db="UniProtKB">
        <authorList>
            <consortium name="WormBaseParasite"/>
        </authorList>
    </citation>
    <scope>IDENTIFICATION</scope>
</reference>
<comment type="similarity">
    <text evidence="5">Belongs to the hexokinase family.</text>
</comment>
<proteinExistence type="inferred from homology"/>
<keyword evidence="5" id="KW-0547">Nucleotide-binding</keyword>
<keyword evidence="3 5" id="KW-0324">Glycolysis</keyword>
<keyword evidence="5" id="KW-0808">Transferase</keyword>
<dbReference type="Gene3D" id="3.40.367.20">
    <property type="match status" value="1"/>
</dbReference>
<comment type="catalytic activity">
    <reaction evidence="4">
        <text>a D-hexose + ATP = a D-hexose 6-phosphate + ADP + H(+)</text>
        <dbReference type="Rhea" id="RHEA:22740"/>
        <dbReference type="ChEBI" id="CHEBI:4194"/>
        <dbReference type="ChEBI" id="CHEBI:15378"/>
        <dbReference type="ChEBI" id="CHEBI:30616"/>
        <dbReference type="ChEBI" id="CHEBI:229467"/>
        <dbReference type="ChEBI" id="CHEBI:456216"/>
        <dbReference type="EC" id="2.7.1.1"/>
    </reaction>
    <physiologicalReaction direction="left-to-right" evidence="4">
        <dbReference type="Rhea" id="RHEA:22741"/>
    </physiologicalReaction>
</comment>
<dbReference type="Pfam" id="PF03727">
    <property type="entry name" value="Hexokinase_2"/>
    <property type="match status" value="1"/>
</dbReference>
<evidence type="ECO:0000313" key="8">
    <source>
        <dbReference type="WBParaSite" id="nRc.2.0.1.t36048-RA"/>
    </source>
</evidence>
<dbReference type="GO" id="GO:0004340">
    <property type="term" value="F:glucokinase activity"/>
    <property type="evidence" value="ECO:0007669"/>
    <property type="project" value="TreeGrafter"/>
</dbReference>
<dbReference type="GO" id="GO:0001678">
    <property type="term" value="P:intracellular glucose homeostasis"/>
    <property type="evidence" value="ECO:0007669"/>
    <property type="project" value="InterPro"/>
</dbReference>
<evidence type="ECO:0000259" key="6">
    <source>
        <dbReference type="Pfam" id="PF03727"/>
    </source>
</evidence>
<comment type="pathway">
    <text evidence="1">Carbohydrate degradation; glycolysis; D-glyceraldehyde 3-phosphate and glycerone phosphate from D-glucose: step 1/4.</text>
</comment>
<dbReference type="GO" id="GO:0006096">
    <property type="term" value="P:glycolytic process"/>
    <property type="evidence" value="ECO:0007669"/>
    <property type="project" value="UniProtKB-KW"/>
</dbReference>
<evidence type="ECO:0000256" key="2">
    <source>
        <dbReference type="ARBA" id="ARBA00005028"/>
    </source>
</evidence>
<dbReference type="PANTHER" id="PTHR19443:SF16">
    <property type="entry name" value="HEXOKINASE TYPE 1-RELATED"/>
    <property type="match status" value="1"/>
</dbReference>
<evidence type="ECO:0000256" key="3">
    <source>
        <dbReference type="ARBA" id="ARBA00023152"/>
    </source>
</evidence>
<evidence type="ECO:0000256" key="5">
    <source>
        <dbReference type="RuleBase" id="RU362007"/>
    </source>
</evidence>
<dbReference type="GO" id="GO:0006006">
    <property type="term" value="P:glucose metabolic process"/>
    <property type="evidence" value="ECO:0007669"/>
    <property type="project" value="TreeGrafter"/>
</dbReference>
<keyword evidence="5" id="KW-0067">ATP-binding</keyword>
<dbReference type="GO" id="GO:0005739">
    <property type="term" value="C:mitochondrion"/>
    <property type="evidence" value="ECO:0007669"/>
    <property type="project" value="TreeGrafter"/>
</dbReference>
<dbReference type="SUPFAM" id="SSF53067">
    <property type="entry name" value="Actin-like ATPase domain"/>
    <property type="match status" value="1"/>
</dbReference>
<organism evidence="7 8">
    <name type="scientific">Romanomermis culicivorax</name>
    <name type="common">Nematode worm</name>
    <dbReference type="NCBI Taxonomy" id="13658"/>
    <lineage>
        <taxon>Eukaryota</taxon>
        <taxon>Metazoa</taxon>
        <taxon>Ecdysozoa</taxon>
        <taxon>Nematoda</taxon>
        <taxon>Enoplea</taxon>
        <taxon>Dorylaimia</taxon>
        <taxon>Mermithida</taxon>
        <taxon>Mermithoidea</taxon>
        <taxon>Mermithidae</taxon>
        <taxon>Romanomermis</taxon>
    </lineage>
</organism>
<dbReference type="InterPro" id="IPR043129">
    <property type="entry name" value="ATPase_NBD"/>
</dbReference>